<dbReference type="AlphaFoldDB" id="A0A9D4A9H5"/>
<reference evidence="1 2" key="1">
    <citation type="journal article" date="2021" name="Plant Biotechnol. J.">
        <title>Multi-omics assisted identification of the key and species-specific regulatory components of drought-tolerant mechanisms in Gossypium stocksii.</title>
        <authorList>
            <person name="Yu D."/>
            <person name="Ke L."/>
            <person name="Zhang D."/>
            <person name="Wu Y."/>
            <person name="Sun Y."/>
            <person name="Mei J."/>
            <person name="Sun J."/>
            <person name="Sun Y."/>
        </authorList>
    </citation>
    <scope>NUCLEOTIDE SEQUENCE [LARGE SCALE GENOMIC DNA]</scope>
    <source>
        <strain evidence="2">cv. E1</strain>
        <tissue evidence="1">Leaf</tissue>
    </source>
</reference>
<accession>A0A9D4A9H5</accession>
<evidence type="ECO:0000313" key="1">
    <source>
        <dbReference type="EMBL" id="KAH1097654.1"/>
    </source>
</evidence>
<name>A0A9D4A9H5_9ROSI</name>
<dbReference type="EMBL" id="JAIQCV010000005">
    <property type="protein sequence ID" value="KAH1097654.1"/>
    <property type="molecule type" value="Genomic_DNA"/>
</dbReference>
<comment type="caution">
    <text evidence="1">The sequence shown here is derived from an EMBL/GenBank/DDBJ whole genome shotgun (WGS) entry which is preliminary data.</text>
</comment>
<organism evidence="1 2">
    <name type="scientific">Gossypium stocksii</name>
    <dbReference type="NCBI Taxonomy" id="47602"/>
    <lineage>
        <taxon>Eukaryota</taxon>
        <taxon>Viridiplantae</taxon>
        <taxon>Streptophyta</taxon>
        <taxon>Embryophyta</taxon>
        <taxon>Tracheophyta</taxon>
        <taxon>Spermatophyta</taxon>
        <taxon>Magnoliopsida</taxon>
        <taxon>eudicotyledons</taxon>
        <taxon>Gunneridae</taxon>
        <taxon>Pentapetalae</taxon>
        <taxon>rosids</taxon>
        <taxon>malvids</taxon>
        <taxon>Malvales</taxon>
        <taxon>Malvaceae</taxon>
        <taxon>Malvoideae</taxon>
        <taxon>Gossypium</taxon>
    </lineage>
</organism>
<protein>
    <submittedName>
        <fullName evidence="1">Uncharacterized protein</fullName>
    </submittedName>
</protein>
<proteinExistence type="predicted"/>
<sequence length="71" mass="7256">MDGGCIAIDESTTSDSMSISISISSLLPPVTKSPDSLCRVGSGTSVIVESKAESKKLPSSKYKGVVPQPNG</sequence>
<keyword evidence="2" id="KW-1185">Reference proteome</keyword>
<evidence type="ECO:0000313" key="2">
    <source>
        <dbReference type="Proteomes" id="UP000828251"/>
    </source>
</evidence>
<gene>
    <name evidence="1" type="ORF">J1N35_014575</name>
</gene>
<dbReference type="Proteomes" id="UP000828251">
    <property type="component" value="Unassembled WGS sequence"/>
</dbReference>